<evidence type="ECO:0000259" key="3">
    <source>
        <dbReference type="PROSITE" id="PS50110"/>
    </source>
</evidence>
<feature type="region of interest" description="Disordered" evidence="2">
    <location>
        <begin position="302"/>
        <end position="331"/>
    </location>
</feature>
<comment type="caution">
    <text evidence="1">Lacks conserved residue(s) required for the propagation of feature annotation.</text>
</comment>
<gene>
    <name evidence="4" type="ORF">CUN51_02370</name>
</gene>
<accession>A0A2M8P2P4</accession>
<dbReference type="PROSITE" id="PS50110">
    <property type="entry name" value="RESPONSE_REGULATORY"/>
    <property type="match status" value="1"/>
</dbReference>
<evidence type="ECO:0000256" key="2">
    <source>
        <dbReference type="SAM" id="MobiDB-lite"/>
    </source>
</evidence>
<dbReference type="Gene3D" id="3.40.50.2300">
    <property type="match status" value="1"/>
</dbReference>
<dbReference type="Gene3D" id="3.30.450.30">
    <property type="entry name" value="Dynein light chain 2a, cytoplasmic"/>
    <property type="match status" value="1"/>
</dbReference>
<dbReference type="Proteomes" id="UP000228921">
    <property type="component" value="Unassembled WGS sequence"/>
</dbReference>
<evidence type="ECO:0000313" key="5">
    <source>
        <dbReference type="Proteomes" id="UP000228921"/>
    </source>
</evidence>
<evidence type="ECO:0000313" key="4">
    <source>
        <dbReference type="EMBL" id="PJF31808.1"/>
    </source>
</evidence>
<dbReference type="AlphaFoldDB" id="A0A2M8P2P4"/>
<evidence type="ECO:0000256" key="1">
    <source>
        <dbReference type="PROSITE-ProRule" id="PRU00169"/>
    </source>
</evidence>
<dbReference type="SUPFAM" id="SSF52172">
    <property type="entry name" value="CheY-like"/>
    <property type="match status" value="1"/>
</dbReference>
<dbReference type="SUPFAM" id="SSF103196">
    <property type="entry name" value="Roadblock/LC7 domain"/>
    <property type="match status" value="1"/>
</dbReference>
<sequence length="390" mass="42320">MSTSSPRIIIVDPQQKLYHLVRAAMELMERRPRLIETYNGDDALMELRAIPPDLLITSQTLREASSGTVLALMAKREMAALPVIVVGEEDDPELDDETIAQSPFQYLRRPMAPEAFIRALRIALDGPEAAPRDAAPEEIIPVPPLEYNGQIQRILFELMRNVNAMAVILADRNGKVIGYDGAAGYVDRDLFAAALAPGFGNTIKMLPALGGQPRVLKYYDAERSTVFGLSLGLHHFVILVYDRAAPPAALGNVKRFGATAINQLLEIVGPVAFDPKPSSPALHAKPDAHAKRKTRTQELRAVQAQVAPSKPTADKPAMPTNLASPRPAPTQPVASFDPSVLDALDSVDLTQAEALFDPDKLAESAIALSPESRMTFDDALMQGIIGEIEE</sequence>
<dbReference type="InterPro" id="IPR001789">
    <property type="entry name" value="Sig_transdc_resp-reg_receiver"/>
</dbReference>
<protein>
    <recommendedName>
        <fullName evidence="3">Response regulatory domain-containing protein</fullName>
    </recommendedName>
</protein>
<feature type="domain" description="Response regulatory" evidence="3">
    <location>
        <begin position="7"/>
        <end position="124"/>
    </location>
</feature>
<name>A0A2M8P2P4_9CHLR</name>
<dbReference type="GO" id="GO:0000160">
    <property type="term" value="P:phosphorelay signal transduction system"/>
    <property type="evidence" value="ECO:0007669"/>
    <property type="project" value="InterPro"/>
</dbReference>
<reference evidence="4 5" key="1">
    <citation type="submission" date="2017-11" db="EMBL/GenBank/DDBJ databases">
        <title>Evolution of Phototrophy in the Chloroflexi Phylum Driven by Horizontal Gene Transfer.</title>
        <authorList>
            <person name="Ward L.M."/>
            <person name="Hemp J."/>
            <person name="Shih P.M."/>
            <person name="Mcglynn S.E."/>
            <person name="Fischer W."/>
        </authorList>
    </citation>
    <scope>NUCLEOTIDE SEQUENCE [LARGE SCALE GENOMIC DNA]</scope>
    <source>
        <strain evidence="4">CP2_2F</strain>
    </source>
</reference>
<comment type="caution">
    <text evidence="4">The sequence shown here is derived from an EMBL/GenBank/DDBJ whole genome shotgun (WGS) entry which is preliminary data.</text>
</comment>
<dbReference type="InterPro" id="IPR011006">
    <property type="entry name" value="CheY-like_superfamily"/>
</dbReference>
<proteinExistence type="predicted"/>
<organism evidence="4 5">
    <name type="scientific">Candidatus Thermofonsia Clade 1 bacterium</name>
    <dbReference type="NCBI Taxonomy" id="2364210"/>
    <lineage>
        <taxon>Bacteria</taxon>
        <taxon>Bacillati</taxon>
        <taxon>Chloroflexota</taxon>
        <taxon>Candidatus Thermofontia</taxon>
        <taxon>Candidatus Thermofonsia Clade 1</taxon>
    </lineage>
</organism>
<dbReference type="EMBL" id="PGTK01000002">
    <property type="protein sequence ID" value="PJF31808.1"/>
    <property type="molecule type" value="Genomic_DNA"/>
</dbReference>